<evidence type="ECO:0000256" key="1">
    <source>
        <dbReference type="SAM" id="MobiDB-lite"/>
    </source>
</evidence>
<evidence type="ECO:0000313" key="4">
    <source>
        <dbReference type="Proteomes" id="UP001141552"/>
    </source>
</evidence>
<sequence>MVAKGYSSMKLICSILLIIMVLYATTPQALGARKLEEYGTTNASNSTEHGDQSKSGVHGSEYRRDGSATGDSYPNGTVNLPPPTAMSRVTYQDGNGYGNTPATYPDTQQQGNPAYTPPDGDYSNTPSGYPYGTDTPPAGGYSYTPGYGQGGYPGFNTPSYANYP</sequence>
<reference evidence="3" key="1">
    <citation type="submission" date="2022-02" db="EMBL/GenBank/DDBJ databases">
        <authorList>
            <person name="Henning P.M."/>
            <person name="McCubbin A.G."/>
            <person name="Shore J.S."/>
        </authorList>
    </citation>
    <scope>NUCLEOTIDE SEQUENCE</scope>
    <source>
        <strain evidence="3">F60SS</strain>
        <tissue evidence="3">Leaves</tissue>
    </source>
</reference>
<name>A0A9Q0GFR1_9ROSI</name>
<feature type="compositionally biased region" description="Polar residues" evidence="1">
    <location>
        <begin position="87"/>
        <end position="113"/>
    </location>
</feature>
<feature type="region of interest" description="Disordered" evidence="1">
    <location>
        <begin position="41"/>
        <end position="164"/>
    </location>
</feature>
<keyword evidence="2" id="KW-0732">Signal</keyword>
<organism evidence="3 4">
    <name type="scientific">Turnera subulata</name>
    <dbReference type="NCBI Taxonomy" id="218843"/>
    <lineage>
        <taxon>Eukaryota</taxon>
        <taxon>Viridiplantae</taxon>
        <taxon>Streptophyta</taxon>
        <taxon>Embryophyta</taxon>
        <taxon>Tracheophyta</taxon>
        <taxon>Spermatophyta</taxon>
        <taxon>Magnoliopsida</taxon>
        <taxon>eudicotyledons</taxon>
        <taxon>Gunneridae</taxon>
        <taxon>Pentapetalae</taxon>
        <taxon>rosids</taxon>
        <taxon>fabids</taxon>
        <taxon>Malpighiales</taxon>
        <taxon>Passifloraceae</taxon>
        <taxon>Turnera</taxon>
    </lineage>
</organism>
<dbReference type="EMBL" id="JAKUCV010000970">
    <property type="protein sequence ID" value="KAJ4848210.1"/>
    <property type="molecule type" value="Genomic_DNA"/>
</dbReference>
<comment type="caution">
    <text evidence="3">The sequence shown here is derived from an EMBL/GenBank/DDBJ whole genome shotgun (WGS) entry which is preliminary data.</text>
</comment>
<feature type="signal peptide" evidence="2">
    <location>
        <begin position="1"/>
        <end position="31"/>
    </location>
</feature>
<dbReference type="AlphaFoldDB" id="A0A9Q0GFR1"/>
<proteinExistence type="predicted"/>
<feature type="chain" id="PRO_5040435619" evidence="2">
    <location>
        <begin position="32"/>
        <end position="164"/>
    </location>
</feature>
<feature type="compositionally biased region" description="Polar residues" evidence="1">
    <location>
        <begin position="69"/>
        <end position="78"/>
    </location>
</feature>
<evidence type="ECO:0000313" key="3">
    <source>
        <dbReference type="EMBL" id="KAJ4848210.1"/>
    </source>
</evidence>
<evidence type="ECO:0000256" key="2">
    <source>
        <dbReference type="SAM" id="SignalP"/>
    </source>
</evidence>
<keyword evidence="4" id="KW-1185">Reference proteome</keyword>
<accession>A0A9Q0GFR1</accession>
<reference evidence="3" key="2">
    <citation type="journal article" date="2023" name="Plants (Basel)">
        <title>Annotation of the Turnera subulata (Passifloraceae) Draft Genome Reveals the S-Locus Evolved after the Divergence of Turneroideae from Passifloroideae in a Stepwise Manner.</title>
        <authorList>
            <person name="Henning P.M."/>
            <person name="Roalson E.H."/>
            <person name="Mir W."/>
            <person name="McCubbin A.G."/>
            <person name="Shore J.S."/>
        </authorList>
    </citation>
    <scope>NUCLEOTIDE SEQUENCE</scope>
    <source>
        <strain evidence="3">F60SS</strain>
    </source>
</reference>
<dbReference type="Proteomes" id="UP001141552">
    <property type="component" value="Unassembled WGS sequence"/>
</dbReference>
<protein>
    <submittedName>
        <fullName evidence="3">Uncharacterized protein</fullName>
    </submittedName>
</protein>
<gene>
    <name evidence="3" type="ORF">Tsubulata_014376</name>
</gene>